<dbReference type="SUPFAM" id="SSF51735">
    <property type="entry name" value="NAD(P)-binding Rossmann-fold domains"/>
    <property type="match status" value="1"/>
</dbReference>
<comment type="similarity">
    <text evidence="1">Belongs to the NmrA-type oxidoreductase family.</text>
</comment>
<dbReference type="AlphaFoldDB" id="A0AAW0G360"/>
<comment type="caution">
    <text evidence="4">The sequence shown here is derived from an EMBL/GenBank/DDBJ whole genome shotgun (WGS) entry which is preliminary data.</text>
</comment>
<evidence type="ECO:0000256" key="2">
    <source>
        <dbReference type="ARBA" id="ARBA00022857"/>
    </source>
</evidence>
<keyword evidence="2" id="KW-0521">NADP</keyword>
<dbReference type="EMBL" id="JASBNA010000018">
    <property type="protein sequence ID" value="KAK7685952.1"/>
    <property type="molecule type" value="Genomic_DNA"/>
</dbReference>
<proteinExistence type="inferred from homology"/>
<dbReference type="Pfam" id="PF05368">
    <property type="entry name" value="NmrA"/>
    <property type="match status" value="1"/>
</dbReference>
<evidence type="ECO:0000256" key="1">
    <source>
        <dbReference type="ARBA" id="ARBA00006328"/>
    </source>
</evidence>
<accession>A0AAW0G360</accession>
<dbReference type="Gene3D" id="3.40.50.720">
    <property type="entry name" value="NAD(P)-binding Rossmann-like Domain"/>
    <property type="match status" value="1"/>
</dbReference>
<feature type="domain" description="NmrA-like" evidence="3">
    <location>
        <begin position="2"/>
        <end position="157"/>
    </location>
</feature>
<evidence type="ECO:0000313" key="5">
    <source>
        <dbReference type="Proteomes" id="UP001385951"/>
    </source>
</evidence>
<dbReference type="PANTHER" id="PTHR42748">
    <property type="entry name" value="NITROGEN METABOLITE REPRESSION PROTEIN NMRA FAMILY MEMBER"/>
    <property type="match status" value="1"/>
</dbReference>
<dbReference type="InterPro" id="IPR036291">
    <property type="entry name" value="NAD(P)-bd_dom_sf"/>
</dbReference>
<dbReference type="InterPro" id="IPR051164">
    <property type="entry name" value="NmrA-like_oxidored"/>
</dbReference>
<evidence type="ECO:0000259" key="3">
    <source>
        <dbReference type="Pfam" id="PF05368"/>
    </source>
</evidence>
<evidence type="ECO:0000313" key="4">
    <source>
        <dbReference type="EMBL" id="KAK7685952.1"/>
    </source>
</evidence>
<gene>
    <name evidence="4" type="ORF">QCA50_010762</name>
</gene>
<name>A0AAW0G360_9APHY</name>
<dbReference type="PANTHER" id="PTHR42748:SF7">
    <property type="entry name" value="NMRA LIKE REDOX SENSOR 1-RELATED"/>
    <property type="match status" value="1"/>
</dbReference>
<dbReference type="Proteomes" id="UP001385951">
    <property type="component" value="Unassembled WGS sequence"/>
</dbReference>
<reference evidence="4 5" key="1">
    <citation type="submission" date="2022-09" db="EMBL/GenBank/DDBJ databases">
        <authorList>
            <person name="Palmer J.M."/>
        </authorList>
    </citation>
    <scope>NUCLEOTIDE SEQUENCE [LARGE SCALE GENOMIC DNA]</scope>
    <source>
        <strain evidence="4 5">DSM 7382</strain>
    </source>
</reference>
<dbReference type="InterPro" id="IPR008030">
    <property type="entry name" value="NmrA-like"/>
</dbReference>
<organism evidence="4 5">
    <name type="scientific">Cerrena zonata</name>
    <dbReference type="NCBI Taxonomy" id="2478898"/>
    <lineage>
        <taxon>Eukaryota</taxon>
        <taxon>Fungi</taxon>
        <taxon>Dikarya</taxon>
        <taxon>Basidiomycota</taxon>
        <taxon>Agaricomycotina</taxon>
        <taxon>Agaricomycetes</taxon>
        <taxon>Polyporales</taxon>
        <taxon>Cerrenaceae</taxon>
        <taxon>Cerrena</taxon>
    </lineage>
</organism>
<protein>
    <recommendedName>
        <fullName evidence="3">NmrA-like domain-containing protein</fullName>
    </recommendedName>
</protein>
<keyword evidence="5" id="KW-1185">Reference proteome</keyword>
<dbReference type="GO" id="GO:0005634">
    <property type="term" value="C:nucleus"/>
    <property type="evidence" value="ECO:0007669"/>
    <property type="project" value="TreeGrafter"/>
</dbReference>
<sequence length="198" mass="22474">MDRKILVIGATGRQGKALIRSLQPTRNVPSNFQILALSRNLASPSAAALKAFPNVQLVKGDLNRPETVRKIFDEKTRNMEEQQGMMLANFALEYEVVHFVYSSVERGGESDDDDPSMVGRIAKVRIERYIKSLGRKGLNWTTVRPVLFMEDIKSVFGRTSLAVLRCVMKPDVKMEIVGVVVFLYPALWADFFWKRTNH</sequence>